<reference evidence="4 5" key="1">
    <citation type="journal article" date="2016" name="J. Microbiol.">
        <title>Dankookia rubra gen. nov., sp. nov., an alphaproteobacterium isolated from sediment of a shallow stream.</title>
        <authorList>
            <person name="Kim W.H."/>
            <person name="Kim D.H."/>
            <person name="Kang K."/>
            <person name="Ahn T.Y."/>
        </authorList>
    </citation>
    <scope>NUCLEOTIDE SEQUENCE [LARGE SCALE GENOMIC DNA]</scope>
    <source>
        <strain evidence="4 5">JCM30602</strain>
    </source>
</reference>
<dbReference type="Gene3D" id="3.10.310.10">
    <property type="entry name" value="Diaminopimelate Epimerase, Chain A, domain 1"/>
    <property type="match status" value="2"/>
</dbReference>
<dbReference type="AlphaFoldDB" id="A0A4R5QCB6"/>
<dbReference type="PIRSF" id="PIRSF016184">
    <property type="entry name" value="PhzC_PhzF"/>
    <property type="match status" value="1"/>
</dbReference>
<dbReference type="PANTHER" id="PTHR13774">
    <property type="entry name" value="PHENAZINE BIOSYNTHESIS PROTEIN"/>
    <property type="match status" value="1"/>
</dbReference>
<dbReference type="Pfam" id="PF02567">
    <property type="entry name" value="PhzC-PhzF"/>
    <property type="match status" value="1"/>
</dbReference>
<evidence type="ECO:0000313" key="4">
    <source>
        <dbReference type="EMBL" id="TDH60770.1"/>
    </source>
</evidence>
<keyword evidence="5" id="KW-1185">Reference proteome</keyword>
<accession>A0A4R5QCB6</accession>
<comment type="caution">
    <text evidence="4">The sequence shown here is derived from an EMBL/GenBank/DDBJ whole genome shotgun (WGS) entry which is preliminary data.</text>
</comment>
<proteinExistence type="inferred from homology"/>
<protein>
    <submittedName>
        <fullName evidence="4">PhzF family phenazine biosynthesis protein</fullName>
    </submittedName>
</protein>
<dbReference type="InterPro" id="IPR003719">
    <property type="entry name" value="Phenazine_PhzF-like"/>
</dbReference>
<dbReference type="NCBIfam" id="TIGR00654">
    <property type="entry name" value="PhzF_family"/>
    <property type="match status" value="1"/>
</dbReference>
<evidence type="ECO:0000256" key="2">
    <source>
        <dbReference type="ARBA" id="ARBA00023235"/>
    </source>
</evidence>
<evidence type="ECO:0000313" key="5">
    <source>
        <dbReference type="Proteomes" id="UP000295096"/>
    </source>
</evidence>
<feature type="active site" evidence="3">
    <location>
        <position position="44"/>
    </location>
</feature>
<dbReference type="OrthoDB" id="9788221at2"/>
<dbReference type="GO" id="GO:0005737">
    <property type="term" value="C:cytoplasm"/>
    <property type="evidence" value="ECO:0007669"/>
    <property type="project" value="TreeGrafter"/>
</dbReference>
<dbReference type="GO" id="GO:0016853">
    <property type="term" value="F:isomerase activity"/>
    <property type="evidence" value="ECO:0007669"/>
    <property type="project" value="UniProtKB-KW"/>
</dbReference>
<organism evidence="4 5">
    <name type="scientific">Dankookia rubra</name>
    <dbReference type="NCBI Taxonomy" id="1442381"/>
    <lineage>
        <taxon>Bacteria</taxon>
        <taxon>Pseudomonadati</taxon>
        <taxon>Pseudomonadota</taxon>
        <taxon>Alphaproteobacteria</taxon>
        <taxon>Acetobacterales</taxon>
        <taxon>Roseomonadaceae</taxon>
        <taxon>Dankookia</taxon>
    </lineage>
</organism>
<gene>
    <name evidence="4" type="ORF">E2C06_20335</name>
</gene>
<comment type="similarity">
    <text evidence="1">Belongs to the PhzF family.</text>
</comment>
<sequence length="281" mass="29277">MFIERLAAFSVGGSGGNRAGVALLDALPPAAEMQAAAAWIGYSETAFAAPEEDSWRVRYFAPKAEVDFCGHATIALGAALAIRNGGRDFRLRLNHAAITVEGWEEAGAMAAALVSPPATSRPASPALVGDALRLFGLTAADLDARIPPAVTHAGATHLVLALRDRARLAALAYDFEAGHALALRETICTFNIVQAEGSRRFHARNPFPFGGVYEDAATGAAAAALGGYIRDLGWLHGGGIEVVQGEDMGHPSLLRVGIGPDPAEGLRVSGQVRWLAEPAVP</sequence>
<evidence type="ECO:0000256" key="3">
    <source>
        <dbReference type="PIRSR" id="PIRSR016184-1"/>
    </source>
</evidence>
<name>A0A4R5QCB6_9PROT</name>
<dbReference type="EMBL" id="SMSJ01000032">
    <property type="protein sequence ID" value="TDH60770.1"/>
    <property type="molecule type" value="Genomic_DNA"/>
</dbReference>
<dbReference type="SUPFAM" id="SSF54506">
    <property type="entry name" value="Diaminopimelate epimerase-like"/>
    <property type="match status" value="1"/>
</dbReference>
<evidence type="ECO:0000256" key="1">
    <source>
        <dbReference type="ARBA" id="ARBA00008270"/>
    </source>
</evidence>
<dbReference type="Proteomes" id="UP000295096">
    <property type="component" value="Unassembled WGS sequence"/>
</dbReference>
<keyword evidence="2" id="KW-0413">Isomerase</keyword>
<dbReference type="PANTHER" id="PTHR13774:SF39">
    <property type="entry name" value="BIOSYNTHESIS PROTEIN, PUTATIVE-RELATED"/>
    <property type="match status" value="1"/>
</dbReference>